<gene>
    <name evidence="3" type="primary">bag</name>
    <name evidence="3" type="ORF">NCTC1542_01609</name>
</gene>
<keyword evidence="2" id="KW-0812">Transmembrane</keyword>
<keyword evidence="2" id="KW-0472">Membrane</keyword>
<protein>
    <submittedName>
        <fullName evidence="3">Beta antigen</fullName>
    </submittedName>
</protein>
<reference evidence="3 4" key="1">
    <citation type="submission" date="2018-06" db="EMBL/GenBank/DDBJ databases">
        <authorList>
            <consortium name="Pathogen Informatics"/>
            <person name="Doyle S."/>
        </authorList>
    </citation>
    <scope>NUCLEOTIDE SEQUENCE [LARGE SCALE GENOMIC DNA]</scope>
    <source>
        <strain evidence="3 4">NCTC1542</strain>
    </source>
</reference>
<feature type="compositionally biased region" description="Polar residues" evidence="1">
    <location>
        <begin position="160"/>
        <end position="181"/>
    </location>
</feature>
<evidence type="ECO:0000256" key="1">
    <source>
        <dbReference type="SAM" id="MobiDB-lite"/>
    </source>
</evidence>
<dbReference type="AlphaFoldDB" id="A0A378UC66"/>
<evidence type="ECO:0000256" key="2">
    <source>
        <dbReference type="SAM" id="Phobius"/>
    </source>
</evidence>
<keyword evidence="2" id="KW-1133">Transmembrane helix</keyword>
<name>A0A378UC66_MYCFO</name>
<organism evidence="3 4">
    <name type="scientific">Mycolicibacterium fortuitum</name>
    <name type="common">Mycobacterium fortuitum</name>
    <dbReference type="NCBI Taxonomy" id="1766"/>
    <lineage>
        <taxon>Bacteria</taxon>
        <taxon>Bacillati</taxon>
        <taxon>Actinomycetota</taxon>
        <taxon>Actinomycetes</taxon>
        <taxon>Mycobacteriales</taxon>
        <taxon>Mycobacteriaceae</taxon>
        <taxon>Mycolicibacterium</taxon>
    </lineage>
</organism>
<feature type="region of interest" description="Disordered" evidence="1">
    <location>
        <begin position="93"/>
        <end position="181"/>
    </location>
</feature>
<accession>A0A378UC66</accession>
<proteinExistence type="predicted"/>
<feature type="compositionally biased region" description="Pro residues" evidence="1">
    <location>
        <begin position="284"/>
        <end position="308"/>
    </location>
</feature>
<feature type="region of interest" description="Disordered" evidence="1">
    <location>
        <begin position="284"/>
        <end position="312"/>
    </location>
</feature>
<dbReference type="EMBL" id="UGQY01000001">
    <property type="protein sequence ID" value="STZ74061.1"/>
    <property type="molecule type" value="Genomic_DNA"/>
</dbReference>
<evidence type="ECO:0000313" key="4">
    <source>
        <dbReference type="Proteomes" id="UP000255389"/>
    </source>
</evidence>
<feature type="region of interest" description="Disordered" evidence="1">
    <location>
        <begin position="202"/>
        <end position="234"/>
    </location>
</feature>
<evidence type="ECO:0000313" key="3">
    <source>
        <dbReference type="EMBL" id="STZ74061.1"/>
    </source>
</evidence>
<sequence length="378" mass="37224">MADIDAAAISNQGPANPAECRYVTMGTRFWCVRPWAADLLWGDLDVDRSWMRNTAAGCAIACGAMITGPGMAGTAVASAHLFGIDIHDIFDHKKKNKKSRPAAKLGPQRGAGVKNSGGSLGGPGASNNSKPEAKVGAAKIGSTGADSGQAPATAARSGTFAESPQSAQVGTTEQAPSAVSSGATAQAPIAAVTDVTGQAPTVTVSGGGGGAAGAPTNRSLGRAPNLAPVPTAPSSRTIVIRSAPPKAPAAPAPAIAAPPAVPTVPAPVAVPPAPVVSVPAPAAPPAGLPPAVPSAPAVPAPRSEPPVAQPHSVPAVPESFRLGYADYLRTASTSDLLFAVLPGLGGMLLMTAAGGAVGFRQARAAQTLPSPQIARFLP</sequence>
<dbReference type="Proteomes" id="UP000255389">
    <property type="component" value="Unassembled WGS sequence"/>
</dbReference>
<feature type="transmembrane region" description="Helical" evidence="2">
    <location>
        <begin position="336"/>
        <end position="359"/>
    </location>
</feature>